<dbReference type="Pfam" id="PF12900">
    <property type="entry name" value="Pyridox_ox_2"/>
    <property type="match status" value="1"/>
</dbReference>
<organism evidence="1 2">
    <name type="scientific">Spirochaeta isovalerica</name>
    <dbReference type="NCBI Taxonomy" id="150"/>
    <lineage>
        <taxon>Bacteria</taxon>
        <taxon>Pseudomonadati</taxon>
        <taxon>Spirochaetota</taxon>
        <taxon>Spirochaetia</taxon>
        <taxon>Spirochaetales</taxon>
        <taxon>Spirochaetaceae</taxon>
        <taxon>Spirochaeta</taxon>
    </lineage>
</organism>
<comment type="caution">
    <text evidence="1">The sequence shown here is derived from an EMBL/GenBank/DDBJ whole genome shotgun (WGS) entry which is preliminary data.</text>
</comment>
<sequence length="152" mass="17066">MRRNEKEITDDNLIAEILQSNRICHVALVDGDKPYIVPMNYGLHGKTIYLHSATEGKKLDLIRKNQNVCLEVSDSIEIKTSEKACSFGTGFRSVICKGIIEIISGREEKTQGLQIIMKQHTDLSSWDFPTSAVDRTIVYRIIPDEITGKISG</sequence>
<evidence type="ECO:0008006" key="3">
    <source>
        <dbReference type="Google" id="ProtNLM"/>
    </source>
</evidence>
<dbReference type="AlphaFoldDB" id="A0A841R7M9"/>
<evidence type="ECO:0000313" key="1">
    <source>
        <dbReference type="EMBL" id="MBB6481274.1"/>
    </source>
</evidence>
<protein>
    <recommendedName>
        <fullName evidence="3">Flavin-nucleotide-binding protein</fullName>
    </recommendedName>
</protein>
<dbReference type="Gene3D" id="2.30.110.10">
    <property type="entry name" value="Electron Transport, Fmn-binding Protein, Chain A"/>
    <property type="match status" value="1"/>
</dbReference>
<dbReference type="Proteomes" id="UP000587760">
    <property type="component" value="Unassembled WGS sequence"/>
</dbReference>
<dbReference type="InterPro" id="IPR024747">
    <property type="entry name" value="Pyridox_Oxase-rel"/>
</dbReference>
<accession>A0A841R7M9</accession>
<reference evidence="1 2" key="1">
    <citation type="submission" date="2020-08" db="EMBL/GenBank/DDBJ databases">
        <title>Genomic Encyclopedia of Type Strains, Phase IV (KMG-IV): sequencing the most valuable type-strain genomes for metagenomic binning, comparative biology and taxonomic classification.</title>
        <authorList>
            <person name="Goeker M."/>
        </authorList>
    </citation>
    <scope>NUCLEOTIDE SEQUENCE [LARGE SCALE GENOMIC DNA]</scope>
    <source>
        <strain evidence="1 2">DSM 2461</strain>
    </source>
</reference>
<name>A0A841R7M9_9SPIO</name>
<evidence type="ECO:0000313" key="2">
    <source>
        <dbReference type="Proteomes" id="UP000587760"/>
    </source>
</evidence>
<dbReference type="PANTHER" id="PTHR34071">
    <property type="entry name" value="5-NITROIMIDAZOLE ANTIBIOTICS RESISTANCE PROTEIN, NIMA-FAMILY-RELATED PROTEIN-RELATED"/>
    <property type="match status" value="1"/>
</dbReference>
<dbReference type="PANTHER" id="PTHR34071:SF2">
    <property type="entry name" value="FLAVIN-NUCLEOTIDE-BINDING PROTEIN"/>
    <property type="match status" value="1"/>
</dbReference>
<dbReference type="RefSeq" id="WP_184747528.1">
    <property type="nucleotide sequence ID" value="NZ_JACHGJ010000006.1"/>
</dbReference>
<dbReference type="SUPFAM" id="SSF50475">
    <property type="entry name" value="FMN-binding split barrel"/>
    <property type="match status" value="1"/>
</dbReference>
<proteinExistence type="predicted"/>
<dbReference type="EMBL" id="JACHGJ010000006">
    <property type="protein sequence ID" value="MBB6481274.1"/>
    <property type="molecule type" value="Genomic_DNA"/>
</dbReference>
<dbReference type="InterPro" id="IPR012349">
    <property type="entry name" value="Split_barrel_FMN-bd"/>
</dbReference>
<keyword evidence="2" id="KW-1185">Reference proteome</keyword>
<gene>
    <name evidence="1" type="ORF">HNR50_002954</name>
</gene>